<gene>
    <name evidence="6" type="ORF">ATK36_1363</name>
</gene>
<evidence type="ECO:0000259" key="5">
    <source>
        <dbReference type="SMART" id="SM00062"/>
    </source>
</evidence>
<feature type="chain" id="PRO_5013355451" evidence="4">
    <location>
        <begin position="22"/>
        <end position="305"/>
    </location>
</feature>
<keyword evidence="3 4" id="KW-0732">Signal</keyword>
<evidence type="ECO:0000313" key="7">
    <source>
        <dbReference type="Proteomes" id="UP000243542"/>
    </source>
</evidence>
<dbReference type="PROSITE" id="PS51257">
    <property type="entry name" value="PROKAR_LIPOPROTEIN"/>
    <property type="match status" value="1"/>
</dbReference>
<reference evidence="6 7" key="1">
    <citation type="submission" date="2017-10" db="EMBL/GenBank/DDBJ databases">
        <title>Sequencing the genomes of 1000 actinobacteria strains.</title>
        <authorList>
            <person name="Klenk H.-P."/>
        </authorList>
    </citation>
    <scope>NUCLEOTIDE SEQUENCE [LARGE SCALE GENOMIC DNA]</scope>
    <source>
        <strain evidence="6 7">DSM 46092</strain>
    </source>
</reference>
<sequence>MRIRTLAVGLLAGGLLLTACGKEGTPASGGDQGGPSSAAAPLPTYPVASNVDLPDSPVFAKIKAAGKLVVGVKDDQPGLGQKDPTTGQYAGFDIEIAKLIAAGLGYAPDKITYKVVDSGAREQAIQNGDVNYMVGTYTINDKRKQLVSFAGPYYQAGQDLLVRKDDDTITGPQSLKGKKVCSVTGSTPIQRVRQQQLTEPGNIVEFQKYSQCVEKLSTKDVDAVTTDDAILRGFAKQDPESFKVVGKPFSQEPYGIGLDKNDKVLRDKMDDILQKALDDGTWQKIYDATLGTPGSTVAKPTIQKY</sequence>
<comment type="similarity">
    <text evidence="1">Belongs to the bacterial solute-binding protein 3 family.</text>
</comment>
<keyword evidence="2" id="KW-0813">Transport</keyword>
<dbReference type="SUPFAM" id="SSF53850">
    <property type="entry name" value="Periplasmic binding protein-like II"/>
    <property type="match status" value="1"/>
</dbReference>
<name>A0A2A9F7L7_9PSEU</name>
<dbReference type="RefSeq" id="WP_098510464.1">
    <property type="nucleotide sequence ID" value="NZ_JBIAKZ010000008.1"/>
</dbReference>
<dbReference type="PANTHER" id="PTHR30085">
    <property type="entry name" value="AMINO ACID ABC TRANSPORTER PERMEASE"/>
    <property type="match status" value="1"/>
</dbReference>
<dbReference type="InterPro" id="IPR001638">
    <property type="entry name" value="Solute-binding_3/MltF_N"/>
</dbReference>
<dbReference type="GO" id="GO:0030288">
    <property type="term" value="C:outer membrane-bounded periplasmic space"/>
    <property type="evidence" value="ECO:0007669"/>
    <property type="project" value="TreeGrafter"/>
</dbReference>
<feature type="domain" description="Solute-binding protein family 3/N-terminal" evidence="5">
    <location>
        <begin position="67"/>
        <end position="293"/>
    </location>
</feature>
<evidence type="ECO:0000256" key="4">
    <source>
        <dbReference type="SAM" id="SignalP"/>
    </source>
</evidence>
<dbReference type="Proteomes" id="UP000243542">
    <property type="component" value="Unassembled WGS sequence"/>
</dbReference>
<organism evidence="6 7">
    <name type="scientific">Amycolatopsis sulphurea</name>
    <dbReference type="NCBI Taxonomy" id="76022"/>
    <lineage>
        <taxon>Bacteria</taxon>
        <taxon>Bacillati</taxon>
        <taxon>Actinomycetota</taxon>
        <taxon>Actinomycetes</taxon>
        <taxon>Pseudonocardiales</taxon>
        <taxon>Pseudonocardiaceae</taxon>
        <taxon>Amycolatopsis</taxon>
    </lineage>
</organism>
<evidence type="ECO:0000256" key="2">
    <source>
        <dbReference type="ARBA" id="ARBA00022448"/>
    </source>
</evidence>
<dbReference type="InterPro" id="IPR051455">
    <property type="entry name" value="Bact_solute-bind_prot3"/>
</dbReference>
<evidence type="ECO:0000256" key="3">
    <source>
        <dbReference type="ARBA" id="ARBA00022729"/>
    </source>
</evidence>
<dbReference type="PANTHER" id="PTHR30085:SF6">
    <property type="entry name" value="ABC TRANSPORTER GLUTAMINE-BINDING PROTEIN GLNH"/>
    <property type="match status" value="1"/>
</dbReference>
<comment type="caution">
    <text evidence="6">The sequence shown here is derived from an EMBL/GenBank/DDBJ whole genome shotgun (WGS) entry which is preliminary data.</text>
</comment>
<accession>A0A2A9F7L7</accession>
<dbReference type="Pfam" id="PF00497">
    <property type="entry name" value="SBP_bac_3"/>
    <property type="match status" value="1"/>
</dbReference>
<proteinExistence type="inferred from homology"/>
<keyword evidence="7" id="KW-1185">Reference proteome</keyword>
<evidence type="ECO:0000313" key="6">
    <source>
        <dbReference type="EMBL" id="PFG46389.1"/>
    </source>
</evidence>
<dbReference type="CDD" id="cd13690">
    <property type="entry name" value="PBP2_GluB"/>
    <property type="match status" value="1"/>
</dbReference>
<dbReference type="EMBL" id="PDJK01000002">
    <property type="protein sequence ID" value="PFG46389.1"/>
    <property type="molecule type" value="Genomic_DNA"/>
</dbReference>
<evidence type="ECO:0000256" key="1">
    <source>
        <dbReference type="ARBA" id="ARBA00010333"/>
    </source>
</evidence>
<dbReference type="GO" id="GO:0006865">
    <property type="term" value="P:amino acid transport"/>
    <property type="evidence" value="ECO:0007669"/>
    <property type="project" value="TreeGrafter"/>
</dbReference>
<dbReference type="SMART" id="SM00062">
    <property type="entry name" value="PBPb"/>
    <property type="match status" value="1"/>
</dbReference>
<protein>
    <submittedName>
        <fullName evidence="6">Amino acid ABC transporter substrate-binding protein (PAAT family)</fullName>
    </submittedName>
</protein>
<dbReference type="GO" id="GO:0005576">
    <property type="term" value="C:extracellular region"/>
    <property type="evidence" value="ECO:0007669"/>
    <property type="project" value="TreeGrafter"/>
</dbReference>
<dbReference type="AlphaFoldDB" id="A0A2A9F7L7"/>
<dbReference type="Gene3D" id="3.40.190.10">
    <property type="entry name" value="Periplasmic binding protein-like II"/>
    <property type="match status" value="2"/>
</dbReference>
<feature type="signal peptide" evidence="4">
    <location>
        <begin position="1"/>
        <end position="21"/>
    </location>
</feature>